<evidence type="ECO:0000313" key="10">
    <source>
        <dbReference type="Proteomes" id="UP000644756"/>
    </source>
</evidence>
<comment type="subcellular location">
    <subcellularLocation>
        <location evidence="1">Cell membrane</location>
        <topology evidence="1">Multi-pass membrane protein</topology>
    </subcellularLocation>
</comment>
<keyword evidence="4" id="KW-1003">Cell membrane</keyword>
<dbReference type="PANTHER" id="PTHR30472:SF65">
    <property type="entry name" value="SIDEROPHORE TRANSPORT SYSTEM PERMEASE PROTEIN YFIZ-RELATED"/>
    <property type="match status" value="1"/>
</dbReference>
<name>A0A917G4K2_9BACL</name>
<accession>A0A917G4K2</accession>
<dbReference type="GO" id="GO:0033214">
    <property type="term" value="P:siderophore-iron import into cell"/>
    <property type="evidence" value="ECO:0007669"/>
    <property type="project" value="TreeGrafter"/>
</dbReference>
<evidence type="ECO:0000256" key="4">
    <source>
        <dbReference type="ARBA" id="ARBA00022475"/>
    </source>
</evidence>
<comment type="caution">
    <text evidence="9">The sequence shown here is derived from an EMBL/GenBank/DDBJ whole genome shotgun (WGS) entry which is preliminary data.</text>
</comment>
<evidence type="ECO:0000313" key="9">
    <source>
        <dbReference type="EMBL" id="GGG22531.1"/>
    </source>
</evidence>
<feature type="transmembrane region" description="Helical" evidence="8">
    <location>
        <begin position="211"/>
        <end position="231"/>
    </location>
</feature>
<dbReference type="InterPro" id="IPR037294">
    <property type="entry name" value="ABC_BtuC-like"/>
</dbReference>
<dbReference type="EMBL" id="BMGR01000018">
    <property type="protein sequence ID" value="GGG22531.1"/>
    <property type="molecule type" value="Genomic_DNA"/>
</dbReference>
<evidence type="ECO:0000256" key="2">
    <source>
        <dbReference type="ARBA" id="ARBA00007935"/>
    </source>
</evidence>
<reference evidence="9" key="2">
    <citation type="submission" date="2020-09" db="EMBL/GenBank/DDBJ databases">
        <authorList>
            <person name="Sun Q."/>
            <person name="Zhou Y."/>
        </authorList>
    </citation>
    <scope>NUCLEOTIDE SEQUENCE</scope>
    <source>
        <strain evidence="9">CGMCC 1.12987</strain>
    </source>
</reference>
<feature type="transmembrane region" description="Helical" evidence="8">
    <location>
        <begin position="165"/>
        <end position="187"/>
    </location>
</feature>
<dbReference type="SUPFAM" id="SSF81345">
    <property type="entry name" value="ABC transporter involved in vitamin B12 uptake, BtuC"/>
    <property type="match status" value="1"/>
</dbReference>
<dbReference type="CDD" id="cd06550">
    <property type="entry name" value="TM_ABC_iron-siderophores_like"/>
    <property type="match status" value="1"/>
</dbReference>
<evidence type="ECO:0000256" key="5">
    <source>
        <dbReference type="ARBA" id="ARBA00022692"/>
    </source>
</evidence>
<dbReference type="FunFam" id="1.10.3470.10:FF:000001">
    <property type="entry name" value="Vitamin B12 ABC transporter permease BtuC"/>
    <property type="match status" value="1"/>
</dbReference>
<evidence type="ECO:0000256" key="1">
    <source>
        <dbReference type="ARBA" id="ARBA00004651"/>
    </source>
</evidence>
<evidence type="ECO:0000256" key="6">
    <source>
        <dbReference type="ARBA" id="ARBA00022989"/>
    </source>
</evidence>
<feature type="transmembrane region" description="Helical" evidence="8">
    <location>
        <begin position="108"/>
        <end position="127"/>
    </location>
</feature>
<dbReference type="GO" id="GO:0022857">
    <property type="term" value="F:transmembrane transporter activity"/>
    <property type="evidence" value="ECO:0007669"/>
    <property type="project" value="InterPro"/>
</dbReference>
<feature type="transmembrane region" description="Helical" evidence="8">
    <location>
        <begin position="133"/>
        <end position="153"/>
    </location>
</feature>
<keyword evidence="3" id="KW-0813">Transport</keyword>
<keyword evidence="6 8" id="KW-1133">Transmembrane helix</keyword>
<dbReference type="InterPro" id="IPR000522">
    <property type="entry name" value="ABC_transptr_permease_BtuC"/>
</dbReference>
<feature type="transmembrane region" description="Helical" evidence="8">
    <location>
        <begin position="79"/>
        <end position="96"/>
    </location>
</feature>
<comment type="similarity">
    <text evidence="2">Belongs to the binding-protein-dependent transport system permease family. FecCD subfamily.</text>
</comment>
<feature type="transmembrane region" description="Helical" evidence="8">
    <location>
        <begin position="252"/>
        <end position="279"/>
    </location>
</feature>
<dbReference type="AlphaFoldDB" id="A0A917G4K2"/>
<evidence type="ECO:0000256" key="8">
    <source>
        <dbReference type="SAM" id="Phobius"/>
    </source>
</evidence>
<gene>
    <name evidence="9" type="ORF">GCM10010916_44000</name>
</gene>
<dbReference type="GO" id="GO:0005886">
    <property type="term" value="C:plasma membrane"/>
    <property type="evidence" value="ECO:0007669"/>
    <property type="project" value="UniProtKB-SubCell"/>
</dbReference>
<proteinExistence type="inferred from homology"/>
<feature type="transmembrane region" description="Helical" evidence="8">
    <location>
        <begin position="291"/>
        <end position="313"/>
    </location>
</feature>
<evidence type="ECO:0000256" key="7">
    <source>
        <dbReference type="ARBA" id="ARBA00023136"/>
    </source>
</evidence>
<sequence length="347" mass="36289">MRTGFIQHWLGKQAASGAGIAQFIAVLFFALFGLALSMFLAVSFGAKDLSLSTVWTAIIHYNPELTAHQIIHELRLPRVLAAAVIGAAFAVAGALMQGVTRNPLADAGILGVNAGATFMIVLCFAFFPNLPYSALMLLSFMGAVLSALLIFLLGSSPGGLTPLRLTVAGAVVAALLHSLSSGIAIYYELSQDLAFWYAGGVAGVKWHHLELLAPIILIAIAASIALGRSVSIIAMGEEVAVNLGVKTKRIRVLGMAAALVLAGVSVSAVGSIGFVGLVIPHIARKLVGVDYRLIIPVSALLGAVLLVLADLAARMVNPPKELAIGVMVALVGVPFFLYLAHRERRNL</sequence>
<keyword evidence="10" id="KW-1185">Reference proteome</keyword>
<keyword evidence="5 8" id="KW-0812">Transmembrane</keyword>
<dbReference type="PANTHER" id="PTHR30472">
    <property type="entry name" value="FERRIC ENTEROBACTIN TRANSPORT SYSTEM PERMEASE PROTEIN"/>
    <property type="match status" value="1"/>
</dbReference>
<keyword evidence="7 8" id="KW-0472">Membrane</keyword>
<dbReference type="Pfam" id="PF01032">
    <property type="entry name" value="FecCD"/>
    <property type="match status" value="1"/>
</dbReference>
<organism evidence="9 10">
    <name type="scientific">Paenibacillus abyssi</name>
    <dbReference type="NCBI Taxonomy" id="1340531"/>
    <lineage>
        <taxon>Bacteria</taxon>
        <taxon>Bacillati</taxon>
        <taxon>Bacillota</taxon>
        <taxon>Bacilli</taxon>
        <taxon>Bacillales</taxon>
        <taxon>Paenibacillaceae</taxon>
        <taxon>Paenibacillus</taxon>
    </lineage>
</organism>
<dbReference type="Proteomes" id="UP000644756">
    <property type="component" value="Unassembled WGS sequence"/>
</dbReference>
<feature type="transmembrane region" description="Helical" evidence="8">
    <location>
        <begin position="20"/>
        <end position="46"/>
    </location>
</feature>
<evidence type="ECO:0000256" key="3">
    <source>
        <dbReference type="ARBA" id="ARBA00022448"/>
    </source>
</evidence>
<reference evidence="9" key="1">
    <citation type="journal article" date="2014" name="Int. J. Syst. Evol. Microbiol.">
        <title>Complete genome sequence of Corynebacterium casei LMG S-19264T (=DSM 44701T), isolated from a smear-ripened cheese.</title>
        <authorList>
            <consortium name="US DOE Joint Genome Institute (JGI-PGF)"/>
            <person name="Walter F."/>
            <person name="Albersmeier A."/>
            <person name="Kalinowski J."/>
            <person name="Ruckert C."/>
        </authorList>
    </citation>
    <scope>NUCLEOTIDE SEQUENCE</scope>
    <source>
        <strain evidence="9">CGMCC 1.12987</strain>
    </source>
</reference>
<dbReference type="Gene3D" id="1.10.3470.10">
    <property type="entry name" value="ABC transporter involved in vitamin B12 uptake, BtuC"/>
    <property type="match status" value="1"/>
</dbReference>
<feature type="transmembrane region" description="Helical" evidence="8">
    <location>
        <begin position="322"/>
        <end position="341"/>
    </location>
</feature>
<protein>
    <submittedName>
        <fullName evidence="9">Ferrichrome ABC transporter permease</fullName>
    </submittedName>
</protein>